<evidence type="ECO:0000256" key="1">
    <source>
        <dbReference type="ARBA" id="ARBA00008138"/>
    </source>
</evidence>
<dbReference type="AlphaFoldDB" id="A0A4S4C5B6"/>
<dbReference type="SUPFAM" id="SSF53335">
    <property type="entry name" value="S-adenosyl-L-methionine-dependent methyltransferases"/>
    <property type="match status" value="1"/>
</dbReference>
<evidence type="ECO:0000256" key="2">
    <source>
        <dbReference type="ARBA" id="ARBA00022603"/>
    </source>
</evidence>
<keyword evidence="3 5" id="KW-0808">Transferase</keyword>
<dbReference type="Gene3D" id="3.40.50.150">
    <property type="entry name" value="Vaccinia Virus protein VP39"/>
    <property type="match status" value="1"/>
</dbReference>
<dbReference type="PANTHER" id="PTHR43619">
    <property type="entry name" value="S-ADENOSYL-L-METHIONINE-DEPENDENT METHYLTRANSFERASE YKTD-RELATED"/>
    <property type="match status" value="1"/>
</dbReference>
<sequence>MNPNESSLTSFISAFGRAYHSKYDTPKIFDDFVAIDLISKKEFSDISENMIKGIQFFNEDIAKAFQNQPEEILKWITQVQLSPTPLARAAYCEKVLLNEIMLGLKQYVILGAGLDTFCFRHPELKNRLEIFEIDYPATQEFKKKRLDHANFKIPSNLHFVSMDFTHMFSFQDLIDEGFDNKKTFFSFLGVSYYLTKEENSSLINNLFAKVPSGSSIVFDYADEKLFEEKGMSNRVKNMVKMASASGEPMKSCFTYYEIEKMLQNSGLLIYEHLSPARINDFFFSDRKDYLSAFETIHYVHAVKE</sequence>
<dbReference type="EC" id="2.1.1.-" evidence="4"/>
<dbReference type="GO" id="GO:0032259">
    <property type="term" value="P:methylation"/>
    <property type="evidence" value="ECO:0007669"/>
    <property type="project" value="UniProtKB-KW"/>
</dbReference>
<evidence type="ECO:0000313" key="6">
    <source>
        <dbReference type="Proteomes" id="UP000310334"/>
    </source>
</evidence>
<comment type="function">
    <text evidence="4">Exhibits S-adenosyl-L-methionine-dependent methyltransferase activity.</text>
</comment>
<dbReference type="InterPro" id="IPR011610">
    <property type="entry name" value="SAM_mthyl_Trfase_ML2640-like"/>
</dbReference>
<keyword evidence="2 4" id="KW-0489">Methyltransferase</keyword>
<gene>
    <name evidence="5" type="ORF">E6W99_06895</name>
</gene>
<dbReference type="InterPro" id="IPR029063">
    <property type="entry name" value="SAM-dependent_MTases_sf"/>
</dbReference>
<dbReference type="InterPro" id="IPR007213">
    <property type="entry name" value="Ppm1/Ppm2/Tcmp"/>
</dbReference>
<keyword evidence="4" id="KW-0949">S-adenosyl-L-methionine</keyword>
<dbReference type="Proteomes" id="UP000310334">
    <property type="component" value="Unassembled WGS sequence"/>
</dbReference>
<dbReference type="OrthoDB" id="9806164at2"/>
<comment type="caution">
    <text evidence="5">The sequence shown here is derived from an EMBL/GenBank/DDBJ whole genome shotgun (WGS) entry which is preliminary data.</text>
</comment>
<dbReference type="RefSeq" id="WP_136352467.1">
    <property type="nucleotide sequence ID" value="NZ_CP046266.1"/>
</dbReference>
<dbReference type="Pfam" id="PF04072">
    <property type="entry name" value="LCM"/>
    <property type="match status" value="1"/>
</dbReference>
<keyword evidence="6" id="KW-1185">Reference proteome</keyword>
<organism evidence="5 6">
    <name type="scientific">Metabacillus sediminilitoris</name>
    <dbReference type="NCBI Taxonomy" id="2567941"/>
    <lineage>
        <taxon>Bacteria</taxon>
        <taxon>Bacillati</taxon>
        <taxon>Bacillota</taxon>
        <taxon>Bacilli</taxon>
        <taxon>Bacillales</taxon>
        <taxon>Bacillaceae</taxon>
        <taxon>Metabacillus</taxon>
    </lineage>
</organism>
<reference evidence="5 6" key="1">
    <citation type="submission" date="2019-04" db="EMBL/GenBank/DDBJ databases">
        <title>Bacillus sediminilitoris sp. nov., isolated from a tidal flat sediment on the East China Sea.</title>
        <authorList>
            <person name="Wei Y."/>
            <person name="Mao H."/>
            <person name="Fang J."/>
        </authorList>
    </citation>
    <scope>NUCLEOTIDE SEQUENCE [LARGE SCALE GENOMIC DNA]</scope>
    <source>
        <strain evidence="5 6">DSL-17</strain>
    </source>
</reference>
<proteinExistence type="inferred from homology"/>
<comment type="similarity">
    <text evidence="1 4">Belongs to the UPF0677 family.</text>
</comment>
<evidence type="ECO:0000256" key="4">
    <source>
        <dbReference type="RuleBase" id="RU362030"/>
    </source>
</evidence>
<protein>
    <recommendedName>
        <fullName evidence="4">S-adenosyl-L-methionine-dependent methyltransferase</fullName>
        <ecNumber evidence="4">2.1.1.-</ecNumber>
    </recommendedName>
</protein>
<dbReference type="PANTHER" id="PTHR43619:SF2">
    <property type="entry name" value="S-ADENOSYL-L-METHIONINE-DEPENDENT METHYLTRANSFERASES SUPERFAMILY PROTEIN"/>
    <property type="match status" value="1"/>
</dbReference>
<dbReference type="GO" id="GO:0008168">
    <property type="term" value="F:methyltransferase activity"/>
    <property type="evidence" value="ECO:0007669"/>
    <property type="project" value="UniProtKB-UniRule"/>
</dbReference>
<name>A0A4S4C5B6_9BACI</name>
<evidence type="ECO:0000256" key="3">
    <source>
        <dbReference type="ARBA" id="ARBA00022679"/>
    </source>
</evidence>
<dbReference type="EMBL" id="SSNT01000005">
    <property type="protein sequence ID" value="THF80892.1"/>
    <property type="molecule type" value="Genomic_DNA"/>
</dbReference>
<evidence type="ECO:0000313" key="5">
    <source>
        <dbReference type="EMBL" id="THF80892.1"/>
    </source>
</evidence>
<accession>A0A4S4C5B6</accession>
<dbReference type="NCBIfam" id="TIGR00027">
    <property type="entry name" value="mthyl_TIGR00027"/>
    <property type="match status" value="1"/>
</dbReference>